<feature type="region of interest" description="Disordered" evidence="1">
    <location>
        <begin position="285"/>
        <end position="317"/>
    </location>
</feature>
<feature type="region of interest" description="Disordered" evidence="1">
    <location>
        <begin position="205"/>
        <end position="272"/>
    </location>
</feature>
<feature type="compositionally biased region" description="Polar residues" evidence="1">
    <location>
        <begin position="299"/>
        <end position="316"/>
    </location>
</feature>
<feature type="compositionally biased region" description="Low complexity" evidence="1">
    <location>
        <begin position="417"/>
        <end position="429"/>
    </location>
</feature>
<dbReference type="EMBL" id="MCGO01000029">
    <property type="protein sequence ID" value="ORY42376.1"/>
    <property type="molecule type" value="Genomic_DNA"/>
</dbReference>
<sequence length="571" mass="62068">MSNVRRPSLHQFDYPFAEDTPSFPAELLPLNSTSTSLSLSQSQSQSPSGNTSEADSASPVSHSTRVRRRRSSLGLVRGIDLDVPVVSPGIWVDFPLSPQTLPFVRCDEPAQSNTQVPLNMANQMAIMQQQQRMLIQQQSLQKSGSSFGGPTAVSPTSKSPHMAQLPNTPQLIRPINNTTLHASPAFAAATPLVSMNDVVPIQVSHPVRQRTTRSTASPLTPAAISQPVSKLKRKQPASLLVLSPTPELEKSEPVDPLDYESSSEDGSSSLLASPATFRSTASINKRQNTGLTPPHQHAQLKSTSVPTKLSTVSTPPISEFPYTKLPPRVRIQILSHLTAPQLAKFRLLDRLASTSPLWSTHLQTLYPQLHKTLTLLTVTTLPQLIDVLRPQNPTDFHEQRLTFWTNTIQTYIALTSKPAPRSRTPSPTRISGKEKPFVYPQGLNSPEQIAYAILETGKKVMNGLRCGNCKCRPRVRDSVWCVKCGSFGCGPKNFSKKCVYSGREFTELPGKSGGSGGVQGLPGCVHWSDEACYSCNTQTAGKCRGCNAFYCVECSEGTGEGVCKACSAKKK</sequence>
<keyword evidence="3" id="KW-1185">Reference proteome</keyword>
<feature type="compositionally biased region" description="Polar residues" evidence="1">
    <location>
        <begin position="153"/>
        <end position="167"/>
    </location>
</feature>
<reference evidence="2 3" key="1">
    <citation type="submission" date="2016-07" db="EMBL/GenBank/DDBJ databases">
        <title>Pervasive Adenine N6-methylation of Active Genes in Fungi.</title>
        <authorList>
            <consortium name="DOE Joint Genome Institute"/>
            <person name="Mondo S.J."/>
            <person name="Dannebaum R.O."/>
            <person name="Kuo R.C."/>
            <person name="Labutti K."/>
            <person name="Haridas S."/>
            <person name="Kuo A."/>
            <person name="Salamov A."/>
            <person name="Ahrendt S.R."/>
            <person name="Lipzen A."/>
            <person name="Sullivan W."/>
            <person name="Andreopoulos W.B."/>
            <person name="Clum A."/>
            <person name="Lindquist E."/>
            <person name="Daum C."/>
            <person name="Ramamoorthy G.K."/>
            <person name="Gryganskyi A."/>
            <person name="Culley D."/>
            <person name="Magnuson J.K."/>
            <person name="James T.Y."/>
            <person name="O'Malley M.A."/>
            <person name="Stajich J.E."/>
            <person name="Spatafora J.W."/>
            <person name="Visel A."/>
            <person name="Grigoriev I.V."/>
        </authorList>
    </citation>
    <scope>NUCLEOTIDE SEQUENCE [LARGE SCALE GENOMIC DNA]</scope>
    <source>
        <strain evidence="2 3">JEL800</strain>
    </source>
</reference>
<feature type="region of interest" description="Disordered" evidence="1">
    <location>
        <begin position="417"/>
        <end position="437"/>
    </location>
</feature>
<organism evidence="2 3">
    <name type="scientific">Rhizoclosmatium globosum</name>
    <dbReference type="NCBI Taxonomy" id="329046"/>
    <lineage>
        <taxon>Eukaryota</taxon>
        <taxon>Fungi</taxon>
        <taxon>Fungi incertae sedis</taxon>
        <taxon>Chytridiomycota</taxon>
        <taxon>Chytridiomycota incertae sedis</taxon>
        <taxon>Chytridiomycetes</taxon>
        <taxon>Chytridiales</taxon>
        <taxon>Chytriomycetaceae</taxon>
        <taxon>Rhizoclosmatium</taxon>
    </lineage>
</organism>
<dbReference type="OrthoDB" id="2161710at2759"/>
<accession>A0A1Y2C612</accession>
<name>A0A1Y2C612_9FUNG</name>
<comment type="caution">
    <text evidence="2">The sequence shown here is derived from an EMBL/GenBank/DDBJ whole genome shotgun (WGS) entry which is preliminary data.</text>
</comment>
<evidence type="ECO:0008006" key="4">
    <source>
        <dbReference type="Google" id="ProtNLM"/>
    </source>
</evidence>
<feature type="compositionally biased region" description="Polar residues" evidence="1">
    <location>
        <begin position="53"/>
        <end position="63"/>
    </location>
</feature>
<protein>
    <recommendedName>
        <fullName evidence="4">F-box domain-containing protein</fullName>
    </recommendedName>
</protein>
<proteinExistence type="predicted"/>
<dbReference type="SUPFAM" id="SSF81383">
    <property type="entry name" value="F-box domain"/>
    <property type="match status" value="1"/>
</dbReference>
<feature type="compositionally biased region" description="Low complexity" evidence="1">
    <location>
        <begin position="34"/>
        <end position="52"/>
    </location>
</feature>
<feature type="region of interest" description="Disordered" evidence="1">
    <location>
        <begin position="34"/>
        <end position="69"/>
    </location>
</feature>
<feature type="region of interest" description="Disordered" evidence="1">
    <location>
        <begin position="138"/>
        <end position="167"/>
    </location>
</feature>
<evidence type="ECO:0000256" key="1">
    <source>
        <dbReference type="SAM" id="MobiDB-lite"/>
    </source>
</evidence>
<evidence type="ECO:0000313" key="3">
    <source>
        <dbReference type="Proteomes" id="UP000193642"/>
    </source>
</evidence>
<dbReference type="InterPro" id="IPR036047">
    <property type="entry name" value="F-box-like_dom_sf"/>
</dbReference>
<dbReference type="Proteomes" id="UP000193642">
    <property type="component" value="Unassembled WGS sequence"/>
</dbReference>
<dbReference type="AlphaFoldDB" id="A0A1Y2C612"/>
<evidence type="ECO:0000313" key="2">
    <source>
        <dbReference type="EMBL" id="ORY42376.1"/>
    </source>
</evidence>
<gene>
    <name evidence="2" type="ORF">BCR33DRAFT_786566</name>
</gene>